<feature type="domain" description="UBC core" evidence="3">
    <location>
        <begin position="5"/>
        <end position="171"/>
    </location>
</feature>
<reference evidence="4 5" key="1">
    <citation type="journal article" date="2010" name="Nat. Commun.">
        <title>The complete sequence of the smallest known nuclear genome from the microsporidian Encephalitozoon intestinalis.</title>
        <authorList>
            <person name="Corradi N."/>
            <person name="Pombert J.-F."/>
            <person name="Farinelli L."/>
            <person name="Didier E.S."/>
            <person name="Keeling P.J."/>
        </authorList>
    </citation>
    <scope>NUCLEOTIDE SEQUENCE [LARGE SCALE GENOMIC DNA]</scope>
    <source>
        <strain evidence="4 5">ATCC 50506</strain>
    </source>
</reference>
<dbReference type="RefSeq" id="XP_003072314.2">
    <property type="nucleotide sequence ID" value="XM_003072268.2"/>
</dbReference>
<organism evidence="4 5">
    <name type="scientific">Encephalitozoon intestinalis (strain ATCC 50506)</name>
    <name type="common">Microsporidian parasite</name>
    <name type="synonym">Septata intestinalis</name>
    <dbReference type="NCBI Taxonomy" id="876142"/>
    <lineage>
        <taxon>Eukaryota</taxon>
        <taxon>Fungi</taxon>
        <taxon>Fungi incertae sedis</taxon>
        <taxon>Microsporidia</taxon>
        <taxon>Unikaryonidae</taxon>
        <taxon>Encephalitozoon</taxon>
    </lineage>
</organism>
<dbReference type="VEuPathDB" id="MicrosporidiaDB:Eint_010920"/>
<evidence type="ECO:0000313" key="5">
    <source>
        <dbReference type="Proteomes" id="UP000002313"/>
    </source>
</evidence>
<dbReference type="AlphaFoldDB" id="E0S5G9"/>
<dbReference type="HOGENOM" id="CLU_030988_10_1_1"/>
<dbReference type="Proteomes" id="UP000002313">
    <property type="component" value="Chromosome I"/>
</dbReference>
<dbReference type="EMBL" id="CP001942">
    <property type="protein sequence ID" value="ADM10954.2"/>
    <property type="molecule type" value="Genomic_DNA"/>
</dbReference>
<dbReference type="KEGG" id="ein:Eint_010920"/>
<feature type="compositionally biased region" description="Basic and acidic residues" evidence="2">
    <location>
        <begin position="169"/>
        <end position="184"/>
    </location>
</feature>
<dbReference type="InterPro" id="IPR016135">
    <property type="entry name" value="UBQ-conjugating_enzyme/RWD"/>
</dbReference>
<dbReference type="PROSITE" id="PS50127">
    <property type="entry name" value="UBC_2"/>
    <property type="match status" value="1"/>
</dbReference>
<gene>
    <name evidence="4" type="ORF">Eint_010920</name>
</gene>
<dbReference type="PANTHER" id="PTHR24067">
    <property type="entry name" value="UBIQUITIN-CONJUGATING ENZYME E2"/>
    <property type="match status" value="1"/>
</dbReference>
<keyword evidence="1" id="KW-0833">Ubl conjugation pathway</keyword>
<sequence length="191" mass="21846">MLSSGARRRLSKEEDMLKDSTGDERKLFRACPRGPRENRNYKVWDIYFTLGGDSLYAGRILKAVMEFPDCYPLQPPTLKFVSKMFHPNIYEDGRMCISILEEDILDPTGYGDSKDKWAPVQNIRTILLSVIVILNAPNTSSPANVDASVMHRDNPEEYSKEVIKIAREEDEKLRSSDPQAREIALEMESED</sequence>
<dbReference type="SUPFAM" id="SSF54495">
    <property type="entry name" value="UBC-like"/>
    <property type="match status" value="1"/>
</dbReference>
<dbReference type="InterPro" id="IPR000608">
    <property type="entry name" value="UBC"/>
</dbReference>
<dbReference type="SMART" id="SM00212">
    <property type="entry name" value="UBCc"/>
    <property type="match status" value="1"/>
</dbReference>
<dbReference type="OrthoDB" id="19692at2759"/>
<dbReference type="InterPro" id="IPR050113">
    <property type="entry name" value="Ub_conjugating_enzyme"/>
</dbReference>
<evidence type="ECO:0000256" key="1">
    <source>
        <dbReference type="ARBA" id="ARBA00022786"/>
    </source>
</evidence>
<dbReference type="Gene3D" id="3.10.110.10">
    <property type="entry name" value="Ubiquitin Conjugating Enzyme"/>
    <property type="match status" value="1"/>
</dbReference>
<evidence type="ECO:0000256" key="2">
    <source>
        <dbReference type="SAM" id="MobiDB-lite"/>
    </source>
</evidence>
<proteinExistence type="predicted"/>
<evidence type="ECO:0000259" key="3">
    <source>
        <dbReference type="PROSITE" id="PS50127"/>
    </source>
</evidence>
<dbReference type="GeneID" id="9698637"/>
<reference evidence="4 5" key="2">
    <citation type="journal article" date="2012" name="Proc. Natl. Acad. Sci. U.S.A.">
        <title>Gain and loss of multiple functionally related, horizontally transferred genes in the reduced genomes of two microsporidian parasites.</title>
        <authorList>
            <person name="Pombert J.-F."/>
            <person name="Selman M."/>
            <person name="Burki F."/>
            <person name="Bardell F.T."/>
            <person name="Farinelli L."/>
            <person name="Solter L.F."/>
            <person name="Whitman D.W."/>
            <person name="Weiss L.M."/>
            <person name="Corradi N."/>
            <person name="Keeling P.J."/>
        </authorList>
    </citation>
    <scope>NUCLEOTIDE SEQUENCE [LARGE SCALE GENOMIC DNA]</scope>
    <source>
        <strain evidence="4 5">ATCC 50506</strain>
    </source>
</reference>
<feature type="region of interest" description="Disordered" evidence="2">
    <location>
        <begin position="169"/>
        <end position="191"/>
    </location>
</feature>
<keyword evidence="5" id="KW-1185">Reference proteome</keyword>
<name>E0S5G9_ENCIT</name>
<protein>
    <submittedName>
        <fullName evidence="4">Ubiquitin conjugating enzyme E2</fullName>
    </submittedName>
</protein>
<accession>E0S5G9</accession>
<evidence type="ECO:0000313" key="4">
    <source>
        <dbReference type="EMBL" id="ADM10954.2"/>
    </source>
</evidence>
<dbReference type="Pfam" id="PF00179">
    <property type="entry name" value="UQ_con"/>
    <property type="match status" value="1"/>
</dbReference>